<evidence type="ECO:0000313" key="1">
    <source>
        <dbReference type="EMBL" id="CAH1642727.1"/>
    </source>
</evidence>
<evidence type="ECO:0000313" key="2">
    <source>
        <dbReference type="Proteomes" id="UP001153321"/>
    </source>
</evidence>
<protein>
    <submittedName>
        <fullName evidence="1">Uncharacterized protein</fullName>
    </submittedName>
</protein>
<proteinExistence type="predicted"/>
<accession>A0A9P0I755</accession>
<gene>
    <name evidence="1" type="ORF">SPLIT_LOCUS8083</name>
</gene>
<sequence length="427" mass="49220">MQNFHDNNVTNMDVDAENANNTYSNVALETTERNNGVEFNDADLHQFKDVTENISMNAHADVISNRNKDNFEQNHTMFSQNRVLTESVNTNIVQNTDFGADNSKNTTENVISANTNENFRPNDTNPLGNNDLAEECKISEEDYDSDEIISYKVLEEFNKVKNFVRRPNRRMSCDSYSSDSGYRSDSQRSNRSALQLSGSWINQSGSCLFHYLLQCPLVASTRDITGEIAQVLGELIDKLHEEEKYPIFLEELLENIDVTLQQVFEGVNSEEDEFLKKDERIQRILLLNKSVHIQIHTIGKIMNILEKFHANIIETDSIYELQNIDEIENVTYIFHILEIVLKKYLKNKQNDTQCTTQNSQEILKKSSITDIWRKKWNPCQKKIEGSREKKCVLKVLSNVLNKIVVDCMTCYSLVAYSALKCFNTMQN</sequence>
<dbReference type="EMBL" id="LR824559">
    <property type="protein sequence ID" value="CAH1642727.1"/>
    <property type="molecule type" value="Genomic_DNA"/>
</dbReference>
<dbReference type="Proteomes" id="UP001153321">
    <property type="component" value="Chromosome 28"/>
</dbReference>
<keyword evidence="2" id="KW-1185">Reference proteome</keyword>
<name>A0A9P0I755_SPOLI</name>
<reference evidence="1" key="1">
    <citation type="submission" date="2022-02" db="EMBL/GenBank/DDBJ databases">
        <authorList>
            <person name="King R."/>
        </authorList>
    </citation>
    <scope>NUCLEOTIDE SEQUENCE</scope>
</reference>
<dbReference type="AlphaFoldDB" id="A0A9P0I755"/>
<organism evidence="1 2">
    <name type="scientific">Spodoptera littoralis</name>
    <name type="common">Egyptian cotton leafworm</name>
    <dbReference type="NCBI Taxonomy" id="7109"/>
    <lineage>
        <taxon>Eukaryota</taxon>
        <taxon>Metazoa</taxon>
        <taxon>Ecdysozoa</taxon>
        <taxon>Arthropoda</taxon>
        <taxon>Hexapoda</taxon>
        <taxon>Insecta</taxon>
        <taxon>Pterygota</taxon>
        <taxon>Neoptera</taxon>
        <taxon>Endopterygota</taxon>
        <taxon>Lepidoptera</taxon>
        <taxon>Glossata</taxon>
        <taxon>Ditrysia</taxon>
        <taxon>Noctuoidea</taxon>
        <taxon>Noctuidae</taxon>
        <taxon>Amphipyrinae</taxon>
        <taxon>Spodoptera</taxon>
    </lineage>
</organism>